<feature type="transmembrane region" description="Helical" evidence="8">
    <location>
        <begin position="35"/>
        <end position="52"/>
    </location>
</feature>
<evidence type="ECO:0000313" key="11">
    <source>
        <dbReference type="RefSeq" id="XP_033536239.1"/>
    </source>
</evidence>
<dbReference type="EMBL" id="ML975153">
    <property type="protein sequence ID" value="KAF1814608.1"/>
    <property type="molecule type" value="Genomic_DNA"/>
</dbReference>
<dbReference type="SUPFAM" id="SSF53448">
    <property type="entry name" value="Nucleotide-diphospho-sugar transferases"/>
    <property type="match status" value="1"/>
</dbReference>
<dbReference type="Proteomes" id="UP000504638">
    <property type="component" value="Unplaced"/>
</dbReference>
<reference evidence="11" key="3">
    <citation type="submission" date="2025-04" db="UniProtKB">
        <authorList>
            <consortium name="RefSeq"/>
        </authorList>
    </citation>
    <scope>IDENTIFICATION</scope>
    <source>
        <strain evidence="11">CBS 781.70</strain>
    </source>
</reference>
<evidence type="ECO:0000256" key="3">
    <source>
        <dbReference type="ARBA" id="ARBA00022968"/>
    </source>
</evidence>
<keyword evidence="3" id="KW-0735">Signal-anchor</keyword>
<dbReference type="GO" id="GO:0006487">
    <property type="term" value="P:protein N-linked glycosylation"/>
    <property type="evidence" value="ECO:0007669"/>
    <property type="project" value="TreeGrafter"/>
</dbReference>
<dbReference type="InterPro" id="IPR029044">
    <property type="entry name" value="Nucleotide-diphossugar_trans"/>
</dbReference>
<evidence type="ECO:0008006" key="12">
    <source>
        <dbReference type="Google" id="ProtNLM"/>
    </source>
</evidence>
<organism evidence="9">
    <name type="scientific">Eremomyces bilateralis CBS 781.70</name>
    <dbReference type="NCBI Taxonomy" id="1392243"/>
    <lineage>
        <taxon>Eukaryota</taxon>
        <taxon>Fungi</taxon>
        <taxon>Dikarya</taxon>
        <taxon>Ascomycota</taxon>
        <taxon>Pezizomycotina</taxon>
        <taxon>Dothideomycetes</taxon>
        <taxon>Dothideomycetes incertae sedis</taxon>
        <taxon>Eremomycetales</taxon>
        <taxon>Eremomycetaceae</taxon>
        <taxon>Eremomyces</taxon>
    </lineage>
</organism>
<evidence type="ECO:0000256" key="5">
    <source>
        <dbReference type="ARBA" id="ARBA00023034"/>
    </source>
</evidence>
<protein>
    <recommendedName>
        <fullName evidence="12">Mannan polymerase II complex ANP1 subunit</fullName>
    </recommendedName>
</protein>
<gene>
    <name evidence="9 11" type="ORF">P152DRAFT_413629</name>
</gene>
<evidence type="ECO:0000256" key="1">
    <source>
        <dbReference type="ARBA" id="ARBA00004323"/>
    </source>
</evidence>
<evidence type="ECO:0000256" key="8">
    <source>
        <dbReference type="SAM" id="Phobius"/>
    </source>
</evidence>
<comment type="subcellular location">
    <subcellularLocation>
        <location evidence="1">Golgi apparatus membrane</location>
        <topology evidence="1">Single-pass type II membrane protein</topology>
    </subcellularLocation>
</comment>
<dbReference type="OrthoDB" id="204164at2759"/>
<reference evidence="11" key="2">
    <citation type="submission" date="2020-04" db="EMBL/GenBank/DDBJ databases">
        <authorList>
            <consortium name="NCBI Genome Project"/>
        </authorList>
    </citation>
    <scope>NUCLEOTIDE SEQUENCE</scope>
    <source>
        <strain evidence="11">CBS 781.70</strain>
    </source>
</reference>
<dbReference type="Gene3D" id="3.90.550.10">
    <property type="entry name" value="Spore Coat Polysaccharide Biosynthesis Protein SpsA, Chain A"/>
    <property type="match status" value="1"/>
</dbReference>
<evidence type="ECO:0000313" key="9">
    <source>
        <dbReference type="EMBL" id="KAF1814608.1"/>
    </source>
</evidence>
<dbReference type="InterPro" id="IPR052086">
    <property type="entry name" value="Mannan_Polymerase_Subunit"/>
</dbReference>
<keyword evidence="6 8" id="KW-0472">Membrane</keyword>
<dbReference type="AlphaFoldDB" id="A0A6G1G949"/>
<dbReference type="RefSeq" id="XP_033536239.1">
    <property type="nucleotide sequence ID" value="XM_033677007.1"/>
</dbReference>
<dbReference type="GO" id="GO:0000009">
    <property type="term" value="F:alpha-1,6-mannosyltransferase activity"/>
    <property type="evidence" value="ECO:0007669"/>
    <property type="project" value="TreeGrafter"/>
</dbReference>
<evidence type="ECO:0000256" key="7">
    <source>
        <dbReference type="ARBA" id="ARBA00037964"/>
    </source>
</evidence>
<evidence type="ECO:0000256" key="2">
    <source>
        <dbReference type="ARBA" id="ARBA00022692"/>
    </source>
</evidence>
<dbReference type="PANTHER" id="PTHR43083">
    <property type="entry name" value="MANNAN POLYMERASE II"/>
    <property type="match status" value="1"/>
</dbReference>
<evidence type="ECO:0000313" key="10">
    <source>
        <dbReference type="Proteomes" id="UP000504638"/>
    </source>
</evidence>
<evidence type="ECO:0000256" key="4">
    <source>
        <dbReference type="ARBA" id="ARBA00022989"/>
    </source>
</evidence>
<reference evidence="9 11" key="1">
    <citation type="submission" date="2020-01" db="EMBL/GenBank/DDBJ databases">
        <authorList>
            <consortium name="DOE Joint Genome Institute"/>
            <person name="Haridas S."/>
            <person name="Albert R."/>
            <person name="Binder M."/>
            <person name="Bloem J."/>
            <person name="Labutti K."/>
            <person name="Salamov A."/>
            <person name="Andreopoulos B."/>
            <person name="Baker S.E."/>
            <person name="Barry K."/>
            <person name="Bills G."/>
            <person name="Bluhm B.H."/>
            <person name="Cannon C."/>
            <person name="Castanera R."/>
            <person name="Culley D.E."/>
            <person name="Daum C."/>
            <person name="Ezra D."/>
            <person name="Gonzalez J.B."/>
            <person name="Henrissat B."/>
            <person name="Kuo A."/>
            <person name="Liang C."/>
            <person name="Lipzen A."/>
            <person name="Lutzoni F."/>
            <person name="Magnuson J."/>
            <person name="Mondo S."/>
            <person name="Nolan M."/>
            <person name="Ohm R."/>
            <person name="Pangilinan J."/>
            <person name="Park H.-J."/>
            <person name="Ramirez L."/>
            <person name="Alfaro M."/>
            <person name="Sun H."/>
            <person name="Tritt A."/>
            <person name="Yoshinaga Y."/>
            <person name="Zwiers L.-H."/>
            <person name="Turgeon B.G."/>
            <person name="Goodwin S.B."/>
            <person name="Spatafora J.W."/>
            <person name="Crous P.W."/>
            <person name="Grigoriev I.V."/>
        </authorList>
    </citation>
    <scope>NUCLEOTIDE SEQUENCE</scope>
    <source>
        <strain evidence="9 11">CBS 781.70</strain>
    </source>
</reference>
<dbReference type="GeneID" id="54417577"/>
<keyword evidence="5" id="KW-0333">Golgi apparatus</keyword>
<dbReference type="FunFam" id="3.90.550.10:FF:000017">
    <property type="entry name" value="Mannan polymerase II complex ANP1 subunit"/>
    <property type="match status" value="1"/>
</dbReference>
<comment type="similarity">
    <text evidence="7">Belongs to the ANP1/MMN9/VAN1 family.</text>
</comment>
<accession>A0A6G1G949</accession>
<sequence>MLLPTHGGTGGTWKAAKSQLLPTRAIWSCFSRSRILGSVLGGVVIFLLWRFFGGPSKDMSRFYCSGPSKPPTEMTAQEQARWASHINTPVLFNYHKPITVNSTTIEPVDLNPVTSTPQAVSKGERVLILTPLRDAARFLPRYFDLLSVLTYPHHLADLAFLVGDCTDDTMGVLAAELDRIQSSPQEGIPFRSVSIVQKDFGGPRLSQAVDDRHAFEIQAPRRKAMARARNYLLSASLRPDHSWVYWRDVDIYDISPTIIEDLVSHDKDIVVPNVWFHRYEEVNGKLTDIEGRFDYNSWQESAKGLKLAAGLDKDVVIAEGYKEFSTGRTHMTKMGDWRDPDRHKEIPLDGIGGVSIVVKADVHRSGINFPCYAFENQAETEGFAKMAKRAGYSVVGLPNYIVWHIDTDEKPGNA</sequence>
<dbReference type="GO" id="GO:0000136">
    <property type="term" value="C:mannan polymerase complex"/>
    <property type="evidence" value="ECO:0007669"/>
    <property type="project" value="TreeGrafter"/>
</dbReference>
<evidence type="ECO:0000256" key="6">
    <source>
        <dbReference type="ARBA" id="ARBA00023136"/>
    </source>
</evidence>
<proteinExistence type="inferred from homology"/>
<keyword evidence="4 8" id="KW-1133">Transmembrane helix</keyword>
<dbReference type="PANTHER" id="PTHR43083:SF4">
    <property type="entry name" value="N-GLYCOSYL-TRANSFERASE (AFU_ORTHOLOGUE AFUA_4G06870)"/>
    <property type="match status" value="1"/>
</dbReference>
<dbReference type="GO" id="GO:0000032">
    <property type="term" value="P:cell wall mannoprotein biosynthetic process"/>
    <property type="evidence" value="ECO:0007669"/>
    <property type="project" value="TreeGrafter"/>
</dbReference>
<keyword evidence="10" id="KW-1185">Reference proteome</keyword>
<keyword evidence="2 8" id="KW-0812">Transmembrane</keyword>
<dbReference type="Pfam" id="PF03452">
    <property type="entry name" value="Anp1"/>
    <property type="match status" value="1"/>
</dbReference>
<name>A0A6G1G949_9PEZI</name>